<dbReference type="OrthoDB" id="276721at2759"/>
<dbReference type="Proteomes" id="UP000650833">
    <property type="component" value="Unassembled WGS sequence"/>
</dbReference>
<dbReference type="InterPro" id="IPR051207">
    <property type="entry name" value="ComplexI_NDUFA9_subunit"/>
</dbReference>
<dbReference type="GO" id="GO:0005739">
    <property type="term" value="C:mitochondrion"/>
    <property type="evidence" value="ECO:0007669"/>
    <property type="project" value="TreeGrafter"/>
</dbReference>
<accession>A0A8H7VD68</accession>
<dbReference type="PANTHER" id="PTHR12126">
    <property type="entry name" value="NADH-UBIQUINONE OXIDOREDUCTASE 39 KDA SUBUNIT-RELATED"/>
    <property type="match status" value="1"/>
</dbReference>
<organism evidence="2 3">
    <name type="scientific">Mucor plumbeus</name>
    <dbReference type="NCBI Taxonomy" id="97098"/>
    <lineage>
        <taxon>Eukaryota</taxon>
        <taxon>Fungi</taxon>
        <taxon>Fungi incertae sedis</taxon>
        <taxon>Mucoromycota</taxon>
        <taxon>Mucoromycotina</taxon>
        <taxon>Mucoromycetes</taxon>
        <taxon>Mucorales</taxon>
        <taxon>Mucorineae</taxon>
        <taxon>Mucoraceae</taxon>
        <taxon>Mucor</taxon>
    </lineage>
</organism>
<gene>
    <name evidence="2" type="ORF">INT46_009712</name>
</gene>
<dbReference type="SUPFAM" id="SSF51735">
    <property type="entry name" value="NAD(P)-binding Rossmann-fold domains"/>
    <property type="match status" value="1"/>
</dbReference>
<sequence>MAQPIAQKLLVVGGSGFLGLNICKIAANKGWETVSLSRRGEPALFNEYGKPDWAQKVQWASGNSLEPETYKDILSGVTAVVHSVGILMENDYKSVAQAQSLCEAASGVPRMILGMKDHGNPLDPKLKDNPRPTYEMMNRDTVKTVADEASKIPSINSFVYISASDVFPFIDPRYITTKREAERYLFQNEKFNTVVLRPGFMYNVQRPTAVPIAGALQFVNAITSPFKNGIASLPGGKFITTPPLQTEQVARAVIAGIESQQTGIFDVEGIEKLSHVRI</sequence>
<dbReference type="GO" id="GO:0044877">
    <property type="term" value="F:protein-containing complex binding"/>
    <property type="evidence" value="ECO:0007669"/>
    <property type="project" value="TreeGrafter"/>
</dbReference>
<keyword evidence="3" id="KW-1185">Reference proteome</keyword>
<dbReference type="Gene3D" id="3.40.50.720">
    <property type="entry name" value="NAD(P)-binding Rossmann-like Domain"/>
    <property type="match status" value="1"/>
</dbReference>
<dbReference type="InterPro" id="IPR036291">
    <property type="entry name" value="NAD(P)-bd_dom_sf"/>
</dbReference>
<dbReference type="AlphaFoldDB" id="A0A8H7VD68"/>
<proteinExistence type="predicted"/>
<comment type="caution">
    <text evidence="2">The sequence shown here is derived from an EMBL/GenBank/DDBJ whole genome shotgun (WGS) entry which is preliminary data.</text>
</comment>
<name>A0A8H7VD68_9FUNG</name>
<dbReference type="Pfam" id="PF01370">
    <property type="entry name" value="Epimerase"/>
    <property type="match status" value="1"/>
</dbReference>
<evidence type="ECO:0000313" key="2">
    <source>
        <dbReference type="EMBL" id="KAG2210174.1"/>
    </source>
</evidence>
<dbReference type="PANTHER" id="PTHR12126:SF16">
    <property type="entry name" value="MIOREX COMPLEX COMPONENT 2"/>
    <property type="match status" value="1"/>
</dbReference>
<evidence type="ECO:0000313" key="3">
    <source>
        <dbReference type="Proteomes" id="UP000650833"/>
    </source>
</evidence>
<dbReference type="EMBL" id="JAEPRC010000084">
    <property type="protein sequence ID" value="KAG2210174.1"/>
    <property type="molecule type" value="Genomic_DNA"/>
</dbReference>
<reference evidence="2" key="1">
    <citation type="submission" date="2020-12" db="EMBL/GenBank/DDBJ databases">
        <title>Metabolic potential, ecology and presence of endohyphal bacteria is reflected in genomic diversity of Mucoromycotina.</title>
        <authorList>
            <person name="Muszewska A."/>
            <person name="Okrasinska A."/>
            <person name="Steczkiewicz K."/>
            <person name="Drgas O."/>
            <person name="Orlowska M."/>
            <person name="Perlinska-Lenart U."/>
            <person name="Aleksandrzak-Piekarczyk T."/>
            <person name="Szatraj K."/>
            <person name="Zielenkiewicz U."/>
            <person name="Pilsyk S."/>
            <person name="Malc E."/>
            <person name="Mieczkowski P."/>
            <person name="Kruszewska J.S."/>
            <person name="Biernat P."/>
            <person name="Pawlowska J."/>
        </authorList>
    </citation>
    <scope>NUCLEOTIDE SEQUENCE</scope>
    <source>
        <strain evidence="2">CBS 226.32</strain>
    </source>
</reference>
<protein>
    <recommendedName>
        <fullName evidence="1">NAD-dependent epimerase/dehydratase domain-containing protein</fullName>
    </recommendedName>
</protein>
<evidence type="ECO:0000259" key="1">
    <source>
        <dbReference type="Pfam" id="PF01370"/>
    </source>
</evidence>
<dbReference type="InterPro" id="IPR001509">
    <property type="entry name" value="Epimerase_deHydtase"/>
</dbReference>
<feature type="domain" description="NAD-dependent epimerase/dehydratase" evidence="1">
    <location>
        <begin position="10"/>
        <end position="85"/>
    </location>
</feature>